<dbReference type="Proteomes" id="UP001596512">
    <property type="component" value="Unassembled WGS sequence"/>
</dbReference>
<accession>A0ABW2TJ98</accession>
<evidence type="ECO:0000256" key="1">
    <source>
        <dbReference type="SAM" id="MobiDB-lite"/>
    </source>
</evidence>
<evidence type="ECO:0000313" key="2">
    <source>
        <dbReference type="EMBL" id="MFC7613837.1"/>
    </source>
</evidence>
<feature type="region of interest" description="Disordered" evidence="1">
    <location>
        <begin position="80"/>
        <end position="134"/>
    </location>
</feature>
<reference evidence="3" key="1">
    <citation type="journal article" date="2019" name="Int. J. Syst. Evol. Microbiol.">
        <title>The Global Catalogue of Microorganisms (GCM) 10K type strain sequencing project: providing services to taxonomists for standard genome sequencing and annotation.</title>
        <authorList>
            <consortium name="The Broad Institute Genomics Platform"/>
            <consortium name="The Broad Institute Genome Sequencing Center for Infectious Disease"/>
            <person name="Wu L."/>
            <person name="Ma J."/>
        </authorList>
    </citation>
    <scope>NUCLEOTIDE SEQUENCE [LARGE SCALE GENOMIC DNA]</scope>
    <source>
        <strain evidence="3">JCM 17695</strain>
    </source>
</reference>
<evidence type="ECO:0000313" key="3">
    <source>
        <dbReference type="Proteomes" id="UP001596512"/>
    </source>
</evidence>
<name>A0ABW2TJ98_9PSEU</name>
<dbReference type="EMBL" id="JBHTEY010000004">
    <property type="protein sequence ID" value="MFC7613837.1"/>
    <property type="molecule type" value="Genomic_DNA"/>
</dbReference>
<comment type="caution">
    <text evidence="2">The sequence shown here is derived from an EMBL/GenBank/DDBJ whole genome shotgun (WGS) entry which is preliminary data.</text>
</comment>
<gene>
    <name evidence="2" type="ORF">ACFQV2_09945</name>
</gene>
<proteinExistence type="predicted"/>
<sequence>MKLRPWLVNGLVTTAVVPEPDDVRLGASARYLCVLREFAEDLVGRGRVLPAVTSAGVARWRPAPTGADSARLARLREAMPPALRADGSPAPRCSRRWSTRSSTPSRGSGWVISTSPRAAWSPTTPWPRTRCWRA</sequence>
<feature type="compositionally biased region" description="Low complexity" evidence="1">
    <location>
        <begin position="99"/>
        <end position="110"/>
    </location>
</feature>
<organism evidence="2 3">
    <name type="scientific">Actinokineospora soli</name>
    <dbReference type="NCBI Taxonomy" id="1048753"/>
    <lineage>
        <taxon>Bacteria</taxon>
        <taxon>Bacillati</taxon>
        <taxon>Actinomycetota</taxon>
        <taxon>Actinomycetes</taxon>
        <taxon>Pseudonocardiales</taxon>
        <taxon>Pseudonocardiaceae</taxon>
        <taxon>Actinokineospora</taxon>
    </lineage>
</organism>
<protein>
    <submittedName>
        <fullName evidence="2">Uncharacterized protein</fullName>
    </submittedName>
</protein>
<keyword evidence="3" id="KW-1185">Reference proteome</keyword>